<gene>
    <name evidence="4" type="ORF">EV385_6681</name>
</gene>
<dbReference type="PANTHER" id="PTHR33495">
    <property type="entry name" value="ANTI-SIGMA FACTOR ANTAGONIST TM_1081-RELATED-RELATED"/>
    <property type="match status" value="1"/>
</dbReference>
<evidence type="ECO:0000313" key="4">
    <source>
        <dbReference type="EMBL" id="RZU46606.1"/>
    </source>
</evidence>
<dbReference type="Gene3D" id="3.30.750.24">
    <property type="entry name" value="STAS domain"/>
    <property type="match status" value="1"/>
</dbReference>
<dbReference type="InterPro" id="IPR003658">
    <property type="entry name" value="Anti-sigma_ant"/>
</dbReference>
<dbReference type="Pfam" id="PF01740">
    <property type="entry name" value="STAS"/>
    <property type="match status" value="1"/>
</dbReference>
<dbReference type="OrthoDB" id="3298352at2"/>
<sequence length="109" mass="11321">MTDLAISTQPDSDRTVRLIATGEIDMASAEQVTAAAGKALTTHTPAHLIIDLTAVTFLDSTGIAALLAARHLAEEQSCTLRVTGIHGIVERVLDVTGLLGVLDGPPPHC</sequence>
<name>A0A4V2G5Y5_9ACTN</name>
<protein>
    <recommendedName>
        <fullName evidence="2">Anti-sigma factor antagonist</fullName>
    </recommendedName>
</protein>
<dbReference type="InterPro" id="IPR036513">
    <property type="entry name" value="STAS_dom_sf"/>
</dbReference>
<evidence type="ECO:0000256" key="2">
    <source>
        <dbReference type="RuleBase" id="RU003749"/>
    </source>
</evidence>
<dbReference type="AlphaFoldDB" id="A0A4V2G5Y5"/>
<evidence type="ECO:0000259" key="3">
    <source>
        <dbReference type="PROSITE" id="PS50801"/>
    </source>
</evidence>
<dbReference type="PANTHER" id="PTHR33495:SF2">
    <property type="entry name" value="ANTI-SIGMA FACTOR ANTAGONIST TM_1081-RELATED"/>
    <property type="match status" value="1"/>
</dbReference>
<dbReference type="Proteomes" id="UP000292564">
    <property type="component" value="Unassembled WGS sequence"/>
</dbReference>
<evidence type="ECO:0000313" key="5">
    <source>
        <dbReference type="Proteomes" id="UP000292564"/>
    </source>
</evidence>
<dbReference type="SUPFAM" id="SSF52091">
    <property type="entry name" value="SpoIIaa-like"/>
    <property type="match status" value="1"/>
</dbReference>
<dbReference type="NCBIfam" id="TIGR00377">
    <property type="entry name" value="ant_ant_sig"/>
    <property type="match status" value="1"/>
</dbReference>
<comment type="similarity">
    <text evidence="1 2">Belongs to the anti-sigma-factor antagonist family.</text>
</comment>
<feature type="domain" description="STAS" evidence="3">
    <location>
        <begin position="22"/>
        <end position="109"/>
    </location>
</feature>
<dbReference type="EMBL" id="SHKY01000002">
    <property type="protein sequence ID" value="RZU46606.1"/>
    <property type="molecule type" value="Genomic_DNA"/>
</dbReference>
<dbReference type="GO" id="GO:0043856">
    <property type="term" value="F:anti-sigma factor antagonist activity"/>
    <property type="evidence" value="ECO:0007669"/>
    <property type="project" value="InterPro"/>
</dbReference>
<proteinExistence type="inferred from homology"/>
<dbReference type="RefSeq" id="WP_130513799.1">
    <property type="nucleotide sequence ID" value="NZ_SHKY01000002.1"/>
</dbReference>
<dbReference type="InterPro" id="IPR002645">
    <property type="entry name" value="STAS_dom"/>
</dbReference>
<dbReference type="PROSITE" id="PS50801">
    <property type="entry name" value="STAS"/>
    <property type="match status" value="1"/>
</dbReference>
<accession>A0A4V2G5Y5</accession>
<organism evidence="4 5">
    <name type="scientific">Krasilnikovia cinnamomea</name>
    <dbReference type="NCBI Taxonomy" id="349313"/>
    <lineage>
        <taxon>Bacteria</taxon>
        <taxon>Bacillati</taxon>
        <taxon>Actinomycetota</taxon>
        <taxon>Actinomycetes</taxon>
        <taxon>Micromonosporales</taxon>
        <taxon>Micromonosporaceae</taxon>
        <taxon>Krasilnikovia</taxon>
    </lineage>
</organism>
<dbReference type="CDD" id="cd07043">
    <property type="entry name" value="STAS_anti-anti-sigma_factors"/>
    <property type="match status" value="1"/>
</dbReference>
<evidence type="ECO:0000256" key="1">
    <source>
        <dbReference type="ARBA" id="ARBA00009013"/>
    </source>
</evidence>
<comment type="caution">
    <text evidence="4">The sequence shown here is derived from an EMBL/GenBank/DDBJ whole genome shotgun (WGS) entry which is preliminary data.</text>
</comment>
<reference evidence="4 5" key="1">
    <citation type="submission" date="2019-02" db="EMBL/GenBank/DDBJ databases">
        <title>Sequencing the genomes of 1000 actinobacteria strains.</title>
        <authorList>
            <person name="Klenk H.-P."/>
        </authorList>
    </citation>
    <scope>NUCLEOTIDE SEQUENCE [LARGE SCALE GENOMIC DNA]</scope>
    <source>
        <strain evidence="4 5">DSM 45162</strain>
    </source>
</reference>
<keyword evidence="5" id="KW-1185">Reference proteome</keyword>